<proteinExistence type="predicted"/>
<dbReference type="EMBL" id="CM047942">
    <property type="protein sequence ID" value="KAI9902273.1"/>
    <property type="molecule type" value="Genomic_DNA"/>
</dbReference>
<protein>
    <submittedName>
        <fullName evidence="1">Uncharacterized protein</fullName>
    </submittedName>
</protein>
<evidence type="ECO:0000313" key="2">
    <source>
        <dbReference type="Proteomes" id="UP001163324"/>
    </source>
</evidence>
<reference evidence="1" key="1">
    <citation type="submission" date="2022-10" db="EMBL/GenBank/DDBJ databases">
        <title>Complete Genome of Trichothecium roseum strain YXFP-22015, a Plant Pathogen Isolated from Citrus.</title>
        <authorList>
            <person name="Wang Y."/>
            <person name="Zhu L."/>
        </authorList>
    </citation>
    <scope>NUCLEOTIDE SEQUENCE</scope>
    <source>
        <strain evidence="1">YXFP-22015</strain>
    </source>
</reference>
<keyword evidence="2" id="KW-1185">Reference proteome</keyword>
<comment type="caution">
    <text evidence="1">The sequence shown here is derived from an EMBL/GenBank/DDBJ whole genome shotgun (WGS) entry which is preliminary data.</text>
</comment>
<gene>
    <name evidence="1" type="ORF">N3K66_004090</name>
</gene>
<accession>A0ACC0V7A4</accession>
<organism evidence="1 2">
    <name type="scientific">Trichothecium roseum</name>
    <dbReference type="NCBI Taxonomy" id="47278"/>
    <lineage>
        <taxon>Eukaryota</taxon>
        <taxon>Fungi</taxon>
        <taxon>Dikarya</taxon>
        <taxon>Ascomycota</taxon>
        <taxon>Pezizomycotina</taxon>
        <taxon>Sordariomycetes</taxon>
        <taxon>Hypocreomycetidae</taxon>
        <taxon>Hypocreales</taxon>
        <taxon>Hypocreales incertae sedis</taxon>
        <taxon>Trichothecium</taxon>
    </lineage>
</organism>
<dbReference type="Proteomes" id="UP001163324">
    <property type="component" value="Chromosome 3"/>
</dbReference>
<name>A0ACC0V7A4_9HYPO</name>
<evidence type="ECO:0000313" key="1">
    <source>
        <dbReference type="EMBL" id="KAI9902273.1"/>
    </source>
</evidence>
<sequence length="2319" mass="263263">MSYDLPSFDDSSVSKMISLANKYYALADFEHNNKIGSANKLSFQTRVIMEASKLVAYMDSVGEAFHGDPLPASRYLLRLFEFWVSMDQAAIEECPLFANYRPMFAPEALDALCLLTRAEMDRLLLVQRYIANRVSRSKPDHGHIFDDPKTKNAFASKFLQLASGASLWEHGESISVASETAKQLRIEKLNQLKKRYDTLTLSINSGVCACIKSSDSKQLVSRCNRCSQRRARKKLKIAVHEDYLPSEQEHKSAVLLELATPNYLYWYRIATWRLYLLGCHRIERNSPEPVMTLDKFIQLQPFWKLGNVGSHLTLASQKKSFLQTHYRELKLPKSTHEVFYPFGPCLSYYDTQTQTWASDLPPRPSYRYMMGDILPGYLPDPYADSDPLPGDKLYKPSSYEIVAMGLICPPSISVHEFNAFQRIVSSRGRRWLVILVELASSNINFSSEATMRLLNHAALHVGPAMLTTGTLREAHATMDDVRFCERLCEQLSKKIQSLVSSWSEVHCMSVILTMTLRAYHLAPPSCKSGFQGILDTIRETTSLWLLHLRQAVRSSIDAEVACKGTLYALWAALLCRQTFSVCVDASGDIAPKITAEGIKHFFRASIALQENLVRSLEQESGDINKMLIRDLMMTHNMRYMIREWLTSHHEILNQCINEAWTNAGADRKRTYASWRFLEPLASGWVASKVLADHGRKEQVVHYHLLQGHLLIDGKSFGKLPLQIRDDPAVRDMFENQFLLTCPSNTPGMQHQLISEVHGHEIHFGTHNGRVIIQAWIMGVLYQHIPRHVFGNKDDEARPPDLPTELIDDCVHWMKLKTGELQFRRKPNIWRVSKPSMWVLHVHDSIAVRSRVMKYGKLQPGSRLVEPQSRTGIVISSVFKGFEDVRRLVIFQPMGERGAVSVEMKRLEIKFFVNQNQRLESKQLRAEVAPNQDIGTLYGLKSHIVLMNRRNSEKRSLLLPDGEFSWRAKGIHVTVDISNKGRYAQFSIDNVLGRLQSPPDPKLLYLRAAIHALTSFPIPDRLTGRTGTEEALQCLTSARSQPWAPLQDPPRNYLLLLQSLSPKRQFYPPGINAYQKVRWDKQLTMTIQHEAYDSIVRGILRQSQELEAFHEEATPFTNVEMMANFESTDMHPLSQRGFIRRLNYERICLSSDIVILKAVQGVEVTWPGRGIGSFKGGRCVREVIMKLQGVLPAKVNMSEVATMLKDSGTVGGFNGPPAALDVRRLLNEDVPLGFGSYVAAMRNVGDIAFKYSVMFILCVIAFGREDGNAMVSLLVAIAGHADLRALEPPAHKHFLRFSQKETPADNALKRLVLTNQPSYAKFFQAHLTKKARERIMCSENTFTAYQDEESDIITNYIVSIWPSIPASEQDFRERMERLGIRYIVLDQAWKSLAPELERLAQNWDLSSYLGKIEAVVAQQPSRVKKTEAVRWTFHKTKHQDCIHKAQPGARYYLPTLAGILVGKELPAIKESYPKTVPETEPPLLERFSHKGDLSNQLSRRSHQMDDLKALAHTLKSSSSIVRQDYGTDLLSSINALIREKEAPKPRINPVSIDTIGSNLASTKAKLRDYETVLIEAFSQGDTGHLWLSYGNLWPCSSPVAMMELLRQNDAIPLSRSVKHGLVQYALTITKLQRLLRMKDAYLSSDSRRLESEQRYEGHTNWDPSEYPDWILLEIDNDILIRTSQVDVAKAVIHPTSRKNSVLQLNMGEGKTSCILPMAVTALANGRSLCRLVVPKALLLQTSQIIQSRLGGLVGRRIQHIPFARRSPMHSRQLQLFEQMHKNMAQRSGVMICLPEHLLSFKMSGFQKLADRHTAIAEQMVRIQSWLDRTCRDVLDESDFILSPKTQLIYPSGCALPLDGQPNRWRIVEELLALVHSHTTTLQQQFSGGIEVIDRNSAFPLIHIVNEETENALMDLLLEDIREDRFSRFKFKEGTAAKIKGDVCSILRGDEFDPPIWEAIKRCLADDIFGVKTLYLLRGIISQRILLLCLSKLWNVQYGLHPDRAPMAVPFEAKGVPSATSEYGHPDTAIILTYLAFYQTGLTCPQMVQSLQNVMLSDDPAARWERLTYESNLPVSLRHWNLININNDNQMDQLWDHVRFDRNILNYYMDNFVFPVYAKQFTMKLQSSGWDIPLDSTIYHASLTTGFSGTNDNKSLLPGTIKQDDLDTLLKTNAEVLSYLLEERNRMCYTAINKSGQHLTEDKLLELLRDSGIKVLIDAGAYILEMENHAVATTWLATNREADGAVYFDKDSRAMVQTRFQKLPMPLLLSPFAENLEHCVVYIDQRHTRGTDLKLPPKARGAVTLSLGQTKDQTVQATASE</sequence>